<gene>
    <name evidence="8" type="ORF">NX02_27075</name>
</gene>
<keyword evidence="6" id="KW-0500">Molybdenum</keyword>
<dbReference type="Gene3D" id="3.90.105.10">
    <property type="entry name" value="Molybdopterin biosynthesis moea protein, domain 2"/>
    <property type="match status" value="1"/>
</dbReference>
<dbReference type="SUPFAM" id="SSF63882">
    <property type="entry name" value="MoeA N-terminal region -like"/>
    <property type="match status" value="1"/>
</dbReference>
<comment type="similarity">
    <text evidence="3 6">Belongs to the MoeA family.</text>
</comment>
<accession>W0AIS3</accession>
<dbReference type="EC" id="2.10.1.1" evidence="6"/>
<dbReference type="UniPathway" id="UPA00344"/>
<dbReference type="InterPro" id="IPR005111">
    <property type="entry name" value="MoeA_C_domain_IV"/>
</dbReference>
<dbReference type="RefSeq" id="WP_025295099.1">
    <property type="nucleotide sequence ID" value="NZ_CP006644.1"/>
</dbReference>
<dbReference type="Pfam" id="PF00994">
    <property type="entry name" value="MoCF_biosynth"/>
    <property type="match status" value="1"/>
</dbReference>
<dbReference type="Gene3D" id="2.170.190.11">
    <property type="entry name" value="Molybdopterin biosynthesis moea protein, domain 3"/>
    <property type="match status" value="1"/>
</dbReference>
<dbReference type="GO" id="GO:0005829">
    <property type="term" value="C:cytosol"/>
    <property type="evidence" value="ECO:0007669"/>
    <property type="project" value="TreeGrafter"/>
</dbReference>
<evidence type="ECO:0000256" key="3">
    <source>
        <dbReference type="ARBA" id="ARBA00010763"/>
    </source>
</evidence>
<comment type="cofactor">
    <cofactor evidence="6">
        <name>Mg(2+)</name>
        <dbReference type="ChEBI" id="CHEBI:18420"/>
    </cofactor>
</comment>
<comment type="pathway">
    <text evidence="2 6">Cofactor biosynthesis; molybdopterin biosynthesis.</text>
</comment>
<comment type="function">
    <text evidence="1 6">Catalyzes the insertion of molybdate into adenylated molybdopterin with the concomitant release of AMP.</text>
</comment>
<dbReference type="CDD" id="cd00887">
    <property type="entry name" value="MoeA"/>
    <property type="match status" value="1"/>
</dbReference>
<evidence type="ECO:0000259" key="7">
    <source>
        <dbReference type="SMART" id="SM00852"/>
    </source>
</evidence>
<proteinExistence type="inferred from homology"/>
<dbReference type="Gene3D" id="3.40.980.10">
    <property type="entry name" value="MoaB/Mog-like domain"/>
    <property type="match status" value="1"/>
</dbReference>
<dbReference type="PATRIC" id="fig|1123269.5.peg.5312"/>
<dbReference type="PANTHER" id="PTHR10192:SF5">
    <property type="entry name" value="GEPHYRIN"/>
    <property type="match status" value="1"/>
</dbReference>
<dbReference type="PANTHER" id="PTHR10192">
    <property type="entry name" value="MOLYBDOPTERIN BIOSYNTHESIS PROTEIN"/>
    <property type="match status" value="1"/>
</dbReference>
<reference evidence="8 9" key="1">
    <citation type="submission" date="2013-07" db="EMBL/GenBank/DDBJ databases">
        <title>Completed genome of Sphingomonas sanxanigenens NX02.</title>
        <authorList>
            <person name="Ma T."/>
            <person name="Huang H."/>
            <person name="Wu M."/>
            <person name="Li X."/>
            <person name="Li G."/>
        </authorList>
    </citation>
    <scope>NUCLEOTIDE SEQUENCE [LARGE SCALE GENOMIC DNA]</scope>
    <source>
        <strain evidence="8 9">NX02</strain>
    </source>
</reference>
<keyword evidence="6" id="KW-0808">Transferase</keyword>
<dbReference type="GO" id="GO:0006777">
    <property type="term" value="P:Mo-molybdopterin cofactor biosynthetic process"/>
    <property type="evidence" value="ECO:0007669"/>
    <property type="project" value="UniProtKB-UniRule"/>
</dbReference>
<dbReference type="GO" id="GO:0061599">
    <property type="term" value="F:molybdopterin molybdotransferase activity"/>
    <property type="evidence" value="ECO:0007669"/>
    <property type="project" value="UniProtKB-UniRule"/>
</dbReference>
<dbReference type="KEGG" id="ssan:NX02_27075"/>
<feature type="domain" description="MoaB/Mog" evidence="7">
    <location>
        <begin position="176"/>
        <end position="312"/>
    </location>
</feature>
<dbReference type="AlphaFoldDB" id="W0AIS3"/>
<organism evidence="8 9">
    <name type="scientific">Sphingomonas sanxanigenens DSM 19645 = NX02</name>
    <dbReference type="NCBI Taxonomy" id="1123269"/>
    <lineage>
        <taxon>Bacteria</taxon>
        <taxon>Pseudomonadati</taxon>
        <taxon>Pseudomonadota</taxon>
        <taxon>Alphaproteobacteria</taxon>
        <taxon>Sphingomonadales</taxon>
        <taxon>Sphingomonadaceae</taxon>
        <taxon>Sphingomonas</taxon>
    </lineage>
</organism>
<dbReference type="STRING" id="1123269.NX02_27075"/>
<evidence type="ECO:0000256" key="1">
    <source>
        <dbReference type="ARBA" id="ARBA00002901"/>
    </source>
</evidence>
<evidence type="ECO:0000313" key="8">
    <source>
        <dbReference type="EMBL" id="AHE57001.1"/>
    </source>
</evidence>
<keyword evidence="4 6" id="KW-0501">Molybdenum cofactor biosynthesis</keyword>
<dbReference type="SUPFAM" id="SSF63867">
    <property type="entry name" value="MoeA C-terminal domain-like"/>
    <property type="match status" value="1"/>
</dbReference>
<dbReference type="OrthoDB" id="9804758at2"/>
<dbReference type="InterPro" id="IPR001453">
    <property type="entry name" value="MoaB/Mog_dom"/>
</dbReference>
<keyword evidence="6" id="KW-0479">Metal-binding</keyword>
<dbReference type="InterPro" id="IPR036688">
    <property type="entry name" value="MoeA_C_domain_IV_sf"/>
</dbReference>
<keyword evidence="6" id="KW-0460">Magnesium</keyword>
<evidence type="ECO:0000256" key="2">
    <source>
        <dbReference type="ARBA" id="ARBA00005046"/>
    </source>
</evidence>
<dbReference type="Pfam" id="PF03453">
    <property type="entry name" value="MoeA_N"/>
    <property type="match status" value="1"/>
</dbReference>
<dbReference type="EMBL" id="CP006644">
    <property type="protein sequence ID" value="AHE57001.1"/>
    <property type="molecule type" value="Genomic_DNA"/>
</dbReference>
<evidence type="ECO:0000256" key="4">
    <source>
        <dbReference type="ARBA" id="ARBA00023150"/>
    </source>
</evidence>
<keyword evidence="9" id="KW-1185">Reference proteome</keyword>
<comment type="catalytic activity">
    <reaction evidence="5">
        <text>adenylyl-molybdopterin + molybdate = Mo-molybdopterin + AMP + H(+)</text>
        <dbReference type="Rhea" id="RHEA:35047"/>
        <dbReference type="ChEBI" id="CHEBI:15378"/>
        <dbReference type="ChEBI" id="CHEBI:36264"/>
        <dbReference type="ChEBI" id="CHEBI:62727"/>
        <dbReference type="ChEBI" id="CHEBI:71302"/>
        <dbReference type="ChEBI" id="CHEBI:456215"/>
        <dbReference type="EC" id="2.10.1.1"/>
    </reaction>
</comment>
<evidence type="ECO:0000256" key="6">
    <source>
        <dbReference type="RuleBase" id="RU365090"/>
    </source>
</evidence>
<dbReference type="InterPro" id="IPR036425">
    <property type="entry name" value="MoaB/Mog-like_dom_sf"/>
</dbReference>
<sequence length="393" mass="40672">MSLLPVSEAQARLFALAPPVAIESVAIDDAAGRWTAEPIVALRTQPWRDLSAMDGYALRFADLEDKLTVIGESAAGRPFDGDVGAGQAARIFTGAALPPGADTVLLQEEARREGDALWLDGEGPLRRGAHIRRAGSDFLTGDMLIEAGIRLGPAQLGLAAMGGHGRLPVRRRVRVAMVATGDELALPGAPLVEGVLPASNGPMLRGLLAGLPVEIVDLGILPDRLDVLADAFRAVEADILVTTGGASVGDHDLVRPALAAAGAEIDFWRIAMKPGKPLMAGRLGNTVALGLPGNPVSAFVTARLFLVPLVAALSGAAQPAPTPLPGVLGGDLAATANRAEYVRARIVDGRLVPSATQDSAAMRALARADALIFREAHAEPAKTGESCFFLPLA</sequence>
<dbReference type="Proteomes" id="UP000018851">
    <property type="component" value="Chromosome"/>
</dbReference>
<name>W0AIS3_9SPHN</name>
<dbReference type="HOGENOM" id="CLU_010186_7_0_5"/>
<dbReference type="GO" id="GO:0046872">
    <property type="term" value="F:metal ion binding"/>
    <property type="evidence" value="ECO:0007669"/>
    <property type="project" value="UniProtKB-UniRule"/>
</dbReference>
<dbReference type="eggNOG" id="COG0303">
    <property type="taxonomic scope" value="Bacteria"/>
</dbReference>
<dbReference type="Pfam" id="PF03454">
    <property type="entry name" value="MoeA_C"/>
    <property type="match status" value="1"/>
</dbReference>
<protein>
    <recommendedName>
        <fullName evidence="6">Molybdopterin molybdenumtransferase</fullName>
        <ecNumber evidence="6">2.10.1.1</ecNumber>
    </recommendedName>
</protein>
<dbReference type="InterPro" id="IPR036135">
    <property type="entry name" value="MoeA_linker/N_sf"/>
</dbReference>
<dbReference type="SMART" id="SM00852">
    <property type="entry name" value="MoCF_biosynth"/>
    <property type="match status" value="1"/>
</dbReference>
<evidence type="ECO:0000256" key="5">
    <source>
        <dbReference type="ARBA" id="ARBA00047317"/>
    </source>
</evidence>
<dbReference type="InterPro" id="IPR038987">
    <property type="entry name" value="MoeA-like"/>
</dbReference>
<evidence type="ECO:0000313" key="9">
    <source>
        <dbReference type="Proteomes" id="UP000018851"/>
    </source>
</evidence>
<dbReference type="SUPFAM" id="SSF53218">
    <property type="entry name" value="Molybdenum cofactor biosynthesis proteins"/>
    <property type="match status" value="1"/>
</dbReference>
<dbReference type="Gene3D" id="2.40.340.10">
    <property type="entry name" value="MoeA, C-terminal, domain IV"/>
    <property type="match status" value="1"/>
</dbReference>
<dbReference type="InterPro" id="IPR005110">
    <property type="entry name" value="MoeA_linker/N"/>
</dbReference>